<sequence length="127" mass="13846">MIITPVYAALATLLFVFLSFRVIGMRRGEKISLGDGSNKEMGKRIRVHGNFAEYAPLALLLLLMAEMQDASTWSLHLIGVTILTGRILHAYAISQTPQVMNLRIAGMVLTFVSLISGALANLAVVLF</sequence>
<dbReference type="PANTHER" id="PTHR35814:SF1">
    <property type="entry name" value="GLUTATHIONE S-TRANSFERASE-RELATED"/>
    <property type="match status" value="1"/>
</dbReference>
<dbReference type="PANTHER" id="PTHR35814">
    <property type="match status" value="1"/>
</dbReference>
<feature type="transmembrane region" description="Helical" evidence="5">
    <location>
        <begin position="6"/>
        <end position="24"/>
    </location>
</feature>
<dbReference type="Gene3D" id="1.20.120.550">
    <property type="entry name" value="Membrane associated eicosanoid/glutathione metabolism-like domain"/>
    <property type="match status" value="1"/>
</dbReference>
<dbReference type="InterPro" id="IPR001129">
    <property type="entry name" value="Membr-assoc_MAPEG"/>
</dbReference>
<gene>
    <name evidence="6" type="ORF">MNBD_ALPHA08-448</name>
</gene>
<evidence type="ECO:0000256" key="5">
    <source>
        <dbReference type="SAM" id="Phobius"/>
    </source>
</evidence>
<proteinExistence type="predicted"/>
<dbReference type="EMBL" id="UOEC01000014">
    <property type="protein sequence ID" value="VAV86792.1"/>
    <property type="molecule type" value="Genomic_DNA"/>
</dbReference>
<organism evidence="6">
    <name type="scientific">hydrothermal vent metagenome</name>
    <dbReference type="NCBI Taxonomy" id="652676"/>
    <lineage>
        <taxon>unclassified sequences</taxon>
        <taxon>metagenomes</taxon>
        <taxon>ecological metagenomes</taxon>
    </lineage>
</organism>
<dbReference type="SUPFAM" id="SSF161084">
    <property type="entry name" value="MAPEG domain-like"/>
    <property type="match status" value="1"/>
</dbReference>
<keyword evidence="2 5" id="KW-0812">Transmembrane</keyword>
<feature type="transmembrane region" description="Helical" evidence="5">
    <location>
        <begin position="45"/>
        <end position="65"/>
    </location>
</feature>
<protein>
    <recommendedName>
        <fullName evidence="7">Glutathione metabolism protein</fullName>
    </recommendedName>
</protein>
<evidence type="ECO:0000256" key="4">
    <source>
        <dbReference type="ARBA" id="ARBA00023136"/>
    </source>
</evidence>
<evidence type="ECO:0000313" key="6">
    <source>
        <dbReference type="EMBL" id="VAV86792.1"/>
    </source>
</evidence>
<keyword evidence="4 5" id="KW-0472">Membrane</keyword>
<dbReference type="AlphaFoldDB" id="A0A3B0R2V1"/>
<reference evidence="6" key="1">
    <citation type="submission" date="2018-06" db="EMBL/GenBank/DDBJ databases">
        <authorList>
            <person name="Zhirakovskaya E."/>
        </authorList>
    </citation>
    <scope>NUCLEOTIDE SEQUENCE</scope>
</reference>
<dbReference type="GO" id="GO:0016020">
    <property type="term" value="C:membrane"/>
    <property type="evidence" value="ECO:0007669"/>
    <property type="project" value="UniProtKB-SubCell"/>
</dbReference>
<comment type="subcellular location">
    <subcellularLocation>
        <location evidence="1">Membrane</location>
    </subcellularLocation>
</comment>
<evidence type="ECO:0000256" key="3">
    <source>
        <dbReference type="ARBA" id="ARBA00022989"/>
    </source>
</evidence>
<evidence type="ECO:0008006" key="7">
    <source>
        <dbReference type="Google" id="ProtNLM"/>
    </source>
</evidence>
<evidence type="ECO:0000256" key="2">
    <source>
        <dbReference type="ARBA" id="ARBA00022692"/>
    </source>
</evidence>
<name>A0A3B0R2V1_9ZZZZ</name>
<feature type="transmembrane region" description="Helical" evidence="5">
    <location>
        <begin position="104"/>
        <end position="126"/>
    </location>
</feature>
<accession>A0A3B0R2V1</accession>
<feature type="transmembrane region" description="Helical" evidence="5">
    <location>
        <begin position="71"/>
        <end position="92"/>
    </location>
</feature>
<evidence type="ECO:0000256" key="1">
    <source>
        <dbReference type="ARBA" id="ARBA00004370"/>
    </source>
</evidence>
<dbReference type="InterPro" id="IPR023352">
    <property type="entry name" value="MAPEG-like_dom_sf"/>
</dbReference>
<dbReference type="Pfam" id="PF01124">
    <property type="entry name" value="MAPEG"/>
    <property type="match status" value="1"/>
</dbReference>
<keyword evidence="3 5" id="KW-1133">Transmembrane helix</keyword>